<keyword evidence="7" id="KW-0732">Signal</keyword>
<evidence type="ECO:0000256" key="1">
    <source>
        <dbReference type="ARBA" id="ARBA00022448"/>
    </source>
</evidence>
<evidence type="ECO:0000256" key="7">
    <source>
        <dbReference type="SAM" id="SignalP"/>
    </source>
</evidence>
<dbReference type="InterPro" id="IPR009056">
    <property type="entry name" value="Cyt_c-like_dom"/>
</dbReference>
<evidence type="ECO:0000313" key="10">
    <source>
        <dbReference type="Proteomes" id="UP000886687"/>
    </source>
</evidence>
<keyword evidence="5 6" id="KW-0408">Iron</keyword>
<keyword evidence="2 6" id="KW-0349">Heme</keyword>
<dbReference type="InterPro" id="IPR050597">
    <property type="entry name" value="Cytochrome_c_Oxidase_Subunit"/>
</dbReference>
<organism evidence="9 10">
    <name type="scientific">Candidatus Thiodiazotropha lotti</name>
    <dbReference type="NCBI Taxonomy" id="2792787"/>
    <lineage>
        <taxon>Bacteria</taxon>
        <taxon>Pseudomonadati</taxon>
        <taxon>Pseudomonadota</taxon>
        <taxon>Gammaproteobacteria</taxon>
        <taxon>Chromatiales</taxon>
        <taxon>Sedimenticolaceae</taxon>
        <taxon>Candidatus Thiodiazotropha</taxon>
    </lineage>
</organism>
<evidence type="ECO:0000256" key="2">
    <source>
        <dbReference type="ARBA" id="ARBA00022617"/>
    </source>
</evidence>
<dbReference type="Proteomes" id="UP000886687">
    <property type="component" value="Unassembled WGS sequence"/>
</dbReference>
<dbReference type="PANTHER" id="PTHR33751:SF9">
    <property type="entry name" value="CYTOCHROME C4"/>
    <property type="match status" value="1"/>
</dbReference>
<dbReference type="Pfam" id="PF00034">
    <property type="entry name" value="Cytochrom_C"/>
    <property type="match status" value="1"/>
</dbReference>
<feature type="signal peptide" evidence="7">
    <location>
        <begin position="1"/>
        <end position="25"/>
    </location>
</feature>
<keyword evidence="3 6" id="KW-0479">Metal-binding</keyword>
<comment type="caution">
    <text evidence="9">The sequence shown here is derived from an EMBL/GenBank/DDBJ whole genome shotgun (WGS) entry which is preliminary data.</text>
</comment>
<dbReference type="EMBL" id="JAEPDI010000003">
    <property type="protein sequence ID" value="MCG7938680.1"/>
    <property type="molecule type" value="Genomic_DNA"/>
</dbReference>
<feature type="chain" id="PRO_5038715998" evidence="7">
    <location>
        <begin position="26"/>
        <end position="110"/>
    </location>
</feature>
<evidence type="ECO:0000313" key="9">
    <source>
        <dbReference type="EMBL" id="MCG7938680.1"/>
    </source>
</evidence>
<evidence type="ECO:0000259" key="8">
    <source>
        <dbReference type="PROSITE" id="PS51007"/>
    </source>
</evidence>
<proteinExistence type="predicted"/>
<dbReference type="InterPro" id="IPR036909">
    <property type="entry name" value="Cyt_c-like_dom_sf"/>
</dbReference>
<dbReference type="GO" id="GO:0046872">
    <property type="term" value="F:metal ion binding"/>
    <property type="evidence" value="ECO:0007669"/>
    <property type="project" value="UniProtKB-KW"/>
</dbReference>
<sequence>MKKSKYIGRSSFLLIATIAISSAYAENSDGNIASLYLAKACAGCHGVDGRTPTTPYYPIIAGQNEGYLYNQMRDFKNGSRSNSMSSVMKGIMSAVSEQEIRFISVWLAKQ</sequence>
<keyword evidence="4" id="KW-0249">Electron transport</keyword>
<accession>A0A9E4K3D5</accession>
<dbReference type="PANTHER" id="PTHR33751">
    <property type="entry name" value="CBB3-TYPE CYTOCHROME C OXIDASE SUBUNIT FIXP"/>
    <property type="match status" value="1"/>
</dbReference>
<evidence type="ECO:0000256" key="6">
    <source>
        <dbReference type="PROSITE-ProRule" id="PRU00433"/>
    </source>
</evidence>
<evidence type="ECO:0000256" key="5">
    <source>
        <dbReference type="ARBA" id="ARBA00023004"/>
    </source>
</evidence>
<gene>
    <name evidence="9" type="ORF">JAZ04_07460</name>
</gene>
<dbReference type="PROSITE" id="PS51007">
    <property type="entry name" value="CYTC"/>
    <property type="match status" value="1"/>
</dbReference>
<evidence type="ECO:0000256" key="3">
    <source>
        <dbReference type="ARBA" id="ARBA00022723"/>
    </source>
</evidence>
<reference evidence="9" key="1">
    <citation type="journal article" date="2021" name="Proc. Natl. Acad. Sci. U.S.A.">
        <title>Global biogeography of chemosynthetic symbionts reveals both localized and globally distributed symbiont groups. .</title>
        <authorList>
            <person name="Osvatic J.T."/>
            <person name="Wilkins L.G.E."/>
            <person name="Leibrecht L."/>
            <person name="Leray M."/>
            <person name="Zauner S."/>
            <person name="Polzin J."/>
            <person name="Camacho Y."/>
            <person name="Gros O."/>
            <person name="van Gils J.A."/>
            <person name="Eisen J.A."/>
            <person name="Petersen J.M."/>
            <person name="Yuen B."/>
        </authorList>
    </citation>
    <scope>NUCLEOTIDE SEQUENCE</scope>
    <source>
        <strain evidence="9">MAGL173</strain>
    </source>
</reference>
<dbReference type="SUPFAM" id="SSF46626">
    <property type="entry name" value="Cytochrome c"/>
    <property type="match status" value="1"/>
</dbReference>
<feature type="domain" description="Cytochrome c" evidence="8">
    <location>
        <begin position="25"/>
        <end position="110"/>
    </location>
</feature>
<dbReference type="Gene3D" id="1.10.760.10">
    <property type="entry name" value="Cytochrome c-like domain"/>
    <property type="match status" value="1"/>
</dbReference>
<dbReference type="AlphaFoldDB" id="A0A9E4K3D5"/>
<protein>
    <submittedName>
        <fullName evidence="9">Cytochrome c</fullName>
    </submittedName>
</protein>
<name>A0A9E4K3D5_9GAMM</name>
<keyword evidence="1" id="KW-0813">Transport</keyword>
<dbReference type="GO" id="GO:0009055">
    <property type="term" value="F:electron transfer activity"/>
    <property type="evidence" value="ECO:0007669"/>
    <property type="project" value="InterPro"/>
</dbReference>
<evidence type="ECO:0000256" key="4">
    <source>
        <dbReference type="ARBA" id="ARBA00022982"/>
    </source>
</evidence>
<dbReference type="GO" id="GO:0020037">
    <property type="term" value="F:heme binding"/>
    <property type="evidence" value="ECO:0007669"/>
    <property type="project" value="InterPro"/>
</dbReference>